<evidence type="ECO:0000313" key="3">
    <source>
        <dbReference type="EMBL" id="VAX40899.1"/>
    </source>
</evidence>
<sequence length="108" mass="11695">MNSQQNDSQLSYLTEIHAILVNIILWGGLGISGSFFNNASPTQKLSETTIPPIESKSIAAAVDKSLRQSSELKLSKRTIHTAAPQSSQRVSPVNKPHHSKSMSSDDHA</sequence>
<evidence type="ECO:0000256" key="2">
    <source>
        <dbReference type="SAM" id="Phobius"/>
    </source>
</evidence>
<dbReference type="AlphaFoldDB" id="A0A3B1DEY2"/>
<feature type="region of interest" description="Disordered" evidence="1">
    <location>
        <begin position="71"/>
        <end position="108"/>
    </location>
</feature>
<name>A0A3B1DEY2_9ZZZZ</name>
<feature type="transmembrane region" description="Helical" evidence="2">
    <location>
        <begin position="16"/>
        <end position="36"/>
    </location>
</feature>
<evidence type="ECO:0000256" key="1">
    <source>
        <dbReference type="SAM" id="MobiDB-lite"/>
    </source>
</evidence>
<proteinExistence type="predicted"/>
<gene>
    <name evidence="3" type="ORF">MNBD_PLANCTO02-2776</name>
</gene>
<organism evidence="3">
    <name type="scientific">hydrothermal vent metagenome</name>
    <dbReference type="NCBI Taxonomy" id="652676"/>
    <lineage>
        <taxon>unclassified sequences</taxon>
        <taxon>metagenomes</taxon>
        <taxon>ecological metagenomes</taxon>
    </lineage>
</organism>
<keyword evidence="2" id="KW-1133">Transmembrane helix</keyword>
<dbReference type="EMBL" id="UOGL01000492">
    <property type="protein sequence ID" value="VAX40899.1"/>
    <property type="molecule type" value="Genomic_DNA"/>
</dbReference>
<reference evidence="3" key="1">
    <citation type="submission" date="2018-06" db="EMBL/GenBank/DDBJ databases">
        <authorList>
            <person name="Zhirakovskaya E."/>
        </authorList>
    </citation>
    <scope>NUCLEOTIDE SEQUENCE</scope>
</reference>
<protein>
    <submittedName>
        <fullName evidence="3">Uncharacterized protein</fullName>
    </submittedName>
</protein>
<keyword evidence="2" id="KW-0472">Membrane</keyword>
<keyword evidence="2" id="KW-0812">Transmembrane</keyword>
<accession>A0A3B1DEY2</accession>